<comment type="subcellular location">
    <subcellularLocation>
        <location evidence="2">Endoplasmic reticulum</location>
    </subcellularLocation>
</comment>
<organism evidence="15 16">
    <name type="scientific">Glossina austeni</name>
    <name type="common">Savannah tsetse fly</name>
    <dbReference type="NCBI Taxonomy" id="7395"/>
    <lineage>
        <taxon>Eukaryota</taxon>
        <taxon>Metazoa</taxon>
        <taxon>Ecdysozoa</taxon>
        <taxon>Arthropoda</taxon>
        <taxon>Hexapoda</taxon>
        <taxon>Insecta</taxon>
        <taxon>Pterygota</taxon>
        <taxon>Neoptera</taxon>
        <taxon>Endopterygota</taxon>
        <taxon>Diptera</taxon>
        <taxon>Brachycera</taxon>
        <taxon>Muscomorpha</taxon>
        <taxon>Hippoboscoidea</taxon>
        <taxon>Glossinidae</taxon>
        <taxon>Glossina</taxon>
    </lineage>
</organism>
<keyword evidence="4" id="KW-0479">Metal-binding</keyword>
<dbReference type="GO" id="GO:0031418">
    <property type="term" value="F:L-ascorbic acid binding"/>
    <property type="evidence" value="ECO:0007669"/>
    <property type="project" value="UniProtKB-KW"/>
</dbReference>
<evidence type="ECO:0000256" key="8">
    <source>
        <dbReference type="ARBA" id="ARBA00022964"/>
    </source>
</evidence>
<evidence type="ECO:0000259" key="14">
    <source>
        <dbReference type="PROSITE" id="PS51471"/>
    </source>
</evidence>
<dbReference type="PANTHER" id="PTHR10730:SF45">
    <property type="entry name" value="PROCOLLAGEN-LYSINE,2-OXOGLUTARATE 5-DIOXYGENASE"/>
    <property type="match status" value="1"/>
</dbReference>
<dbReference type="PROSITE" id="PS51471">
    <property type="entry name" value="FE2OG_OXY"/>
    <property type="match status" value="1"/>
</dbReference>
<dbReference type="SUPFAM" id="SSF53448">
    <property type="entry name" value="Nucleotide-diphospho-sugar transferases"/>
    <property type="match status" value="1"/>
</dbReference>
<dbReference type="GO" id="GO:0005506">
    <property type="term" value="F:iron ion binding"/>
    <property type="evidence" value="ECO:0007669"/>
    <property type="project" value="InterPro"/>
</dbReference>
<evidence type="ECO:0000256" key="3">
    <source>
        <dbReference type="ARBA" id="ARBA00012264"/>
    </source>
</evidence>
<proteinExistence type="predicted"/>
<dbReference type="Gene3D" id="2.60.120.620">
    <property type="entry name" value="q2cbj1_9rhob like domain"/>
    <property type="match status" value="1"/>
</dbReference>
<accession>A0A1A9VMX9</accession>
<dbReference type="GO" id="GO:0005783">
    <property type="term" value="C:endoplasmic reticulum"/>
    <property type="evidence" value="ECO:0007669"/>
    <property type="project" value="UniProtKB-SubCell"/>
</dbReference>
<comment type="cofactor">
    <cofactor evidence="1">
        <name>L-ascorbate</name>
        <dbReference type="ChEBI" id="CHEBI:38290"/>
    </cofactor>
</comment>
<comment type="catalytic activity">
    <reaction evidence="12">
        <text>L-lysyl-[collagen] + 2-oxoglutarate + O2 = (5R)-5-hydroxy-L-lysyl-[collagen] + succinate + CO2</text>
        <dbReference type="Rhea" id="RHEA:16569"/>
        <dbReference type="Rhea" id="RHEA-COMP:12751"/>
        <dbReference type="Rhea" id="RHEA-COMP:12752"/>
        <dbReference type="ChEBI" id="CHEBI:15379"/>
        <dbReference type="ChEBI" id="CHEBI:16526"/>
        <dbReference type="ChEBI" id="CHEBI:16810"/>
        <dbReference type="ChEBI" id="CHEBI:29969"/>
        <dbReference type="ChEBI" id="CHEBI:30031"/>
        <dbReference type="ChEBI" id="CHEBI:133442"/>
        <dbReference type="EC" id="1.14.11.4"/>
    </reaction>
</comment>
<feature type="domain" description="Fe2OG dioxygenase" evidence="14">
    <location>
        <begin position="643"/>
        <end position="740"/>
    </location>
</feature>
<dbReference type="AlphaFoldDB" id="A0A1A9VMX9"/>
<dbReference type="Pfam" id="PF03171">
    <property type="entry name" value="2OG-FeII_Oxy"/>
    <property type="match status" value="1"/>
</dbReference>
<keyword evidence="6" id="KW-0256">Endoplasmic reticulum</keyword>
<dbReference type="EnsemblMetazoa" id="GAUT042134-RA">
    <property type="protein sequence ID" value="GAUT042134-PA"/>
    <property type="gene ID" value="GAUT042134"/>
</dbReference>
<feature type="chain" id="PRO_5008399510" description="procollagen-lysine 5-dioxygenase" evidence="13">
    <location>
        <begin position="29"/>
        <end position="901"/>
    </location>
</feature>
<dbReference type="SMART" id="SM00702">
    <property type="entry name" value="P4Hc"/>
    <property type="match status" value="1"/>
</dbReference>
<evidence type="ECO:0000256" key="2">
    <source>
        <dbReference type="ARBA" id="ARBA00004240"/>
    </source>
</evidence>
<evidence type="ECO:0000256" key="10">
    <source>
        <dbReference type="ARBA" id="ARBA00023004"/>
    </source>
</evidence>
<evidence type="ECO:0000256" key="4">
    <source>
        <dbReference type="ARBA" id="ARBA00022723"/>
    </source>
</evidence>
<reference evidence="15" key="1">
    <citation type="submission" date="2020-05" db="UniProtKB">
        <authorList>
            <consortium name="EnsemblMetazoa"/>
        </authorList>
    </citation>
    <scope>IDENTIFICATION</scope>
    <source>
        <strain evidence="15">TTRI</strain>
    </source>
</reference>
<dbReference type="STRING" id="7395.A0A1A9VMX9"/>
<evidence type="ECO:0000256" key="13">
    <source>
        <dbReference type="SAM" id="SignalP"/>
    </source>
</evidence>
<keyword evidence="10" id="KW-0408">Iron</keyword>
<dbReference type="InterPro" id="IPR005123">
    <property type="entry name" value="Oxoglu/Fe-dep_dioxygenase_dom"/>
</dbReference>
<evidence type="ECO:0000313" key="16">
    <source>
        <dbReference type="Proteomes" id="UP000078200"/>
    </source>
</evidence>
<evidence type="ECO:0000256" key="6">
    <source>
        <dbReference type="ARBA" id="ARBA00022824"/>
    </source>
</evidence>
<dbReference type="Proteomes" id="UP000078200">
    <property type="component" value="Unassembled WGS sequence"/>
</dbReference>
<dbReference type="InterPro" id="IPR057589">
    <property type="entry name" value="GT_PLOD"/>
</dbReference>
<keyword evidence="5 13" id="KW-0732">Signal</keyword>
<dbReference type="VEuPathDB" id="VectorBase:GAUT042134"/>
<dbReference type="InterPro" id="IPR044861">
    <property type="entry name" value="IPNS-like_FE2OG_OXY"/>
</dbReference>
<keyword evidence="8" id="KW-0223">Dioxygenase</keyword>
<dbReference type="EC" id="1.14.11.4" evidence="3"/>
<keyword evidence="7" id="KW-0847">Vitamin C</keyword>
<evidence type="ECO:0000313" key="15">
    <source>
        <dbReference type="EnsemblMetazoa" id="GAUT042134-PA"/>
    </source>
</evidence>
<dbReference type="InterPro" id="IPR050757">
    <property type="entry name" value="Collagen_mod_GT25"/>
</dbReference>
<feature type="signal peptide" evidence="13">
    <location>
        <begin position="1"/>
        <end position="28"/>
    </location>
</feature>
<evidence type="ECO:0000256" key="5">
    <source>
        <dbReference type="ARBA" id="ARBA00022729"/>
    </source>
</evidence>
<evidence type="ECO:0000256" key="7">
    <source>
        <dbReference type="ARBA" id="ARBA00022896"/>
    </source>
</evidence>
<keyword evidence="11" id="KW-0325">Glycoprotein</keyword>
<protein>
    <recommendedName>
        <fullName evidence="3">procollagen-lysine 5-dioxygenase</fullName>
        <ecNumber evidence="3">1.14.11.4</ecNumber>
    </recommendedName>
</protein>
<evidence type="ECO:0000256" key="9">
    <source>
        <dbReference type="ARBA" id="ARBA00023002"/>
    </source>
</evidence>
<dbReference type="InterPro" id="IPR029044">
    <property type="entry name" value="Nucleotide-diphossugar_trans"/>
</dbReference>
<dbReference type="PANTHER" id="PTHR10730">
    <property type="entry name" value="PROCOLLAGEN-LYSINE,2-OXOGLUTARATE 5-DIOXYGENASE/GLYCOSYLTRANSFERASE 25 FAMILY MEMBER"/>
    <property type="match status" value="1"/>
</dbReference>
<sequence length="901" mass="103275">MLIKRNLSGRNLLLLIMLLFITAAKTNASDANVNTTIVSEKLGNVKVFTVASEQTDGYLRFIRSAKVYDIEVTTLGLFQKWKGGDMSGPGGGFKINLLREAIKPLKDDENILIMFTDSYDVVFASSLDAIVEKFKATGAKLLFSAEKFCWPDSSLASQYKVLEANASPYLNSGGFIGYAPKVWSLLQKPIEDTADDQLYYTKQYLDEKQREKLGMQLDTHSSVFQNLNGAKEDVKLDVDLDTNEGVLKNINFLTTPSVIHGNGPSKVELNAFANYLAKTFNHKCLICQENRIELDENHLPVITLSIMINNAVPFFDIFLKKIEDLNYPKRQIHLFIYSGVEYHDATAKSFLKAWENKYKSGKIVLSTDQLDERRGRQLALRQAIQKQSDYALFIDADTHIDDNQVLRELLILNRQFVAPIVTKHNELWSNFWGALSESGYYARSHDYVDIVKGDIVGMWNVPYVSSIYLIKHTAFKYINYDHQYYDPDMAMCESLRNSGVFMYVINDRLYGHIVNADNFDITLARPDFYTLFSNKYDWIEKYIHPNYTKQLEDNFNYIQPCPDVYWLHVVTDAFCDDLVAIMENFGKWSDGSNNDSRLEGGYEAVPTRDIHMKQVGLDPLWLEFLKLFVTPLQERVFIGHHGPPRSLMNFVVRYKPDEQPFLRPHHDASTYTINLALNRVDIDYEGGGCRFIRYNCSITATKKGWMLMHPGRLTHFHEGLRVTSGTRYIMISHDVIFTASLRDIVEKFLETEAKLLFSAEKFCWPDYDLCSRYPAVQSQASRFLNSGAFMGYAPELYALLDEPIAYDMGYQLYFTKAFVNESQRENLGIKLDTHSTIFQNLNGAKKDIQFLIHSVTYEGSIKNAIFDTMPAIIHANGASKRQLNAFANYLIRNFDEKSVPY</sequence>
<dbReference type="InterPro" id="IPR006620">
    <property type="entry name" value="Pro_4_hyd_alph"/>
</dbReference>
<dbReference type="Pfam" id="PF25342">
    <property type="entry name" value="GT_PLOD"/>
    <property type="match status" value="2"/>
</dbReference>
<evidence type="ECO:0000256" key="12">
    <source>
        <dbReference type="ARBA" id="ARBA00047930"/>
    </source>
</evidence>
<keyword evidence="9" id="KW-0560">Oxidoreductase</keyword>
<name>A0A1A9VMX9_GLOAU</name>
<keyword evidence="16" id="KW-1185">Reference proteome</keyword>
<evidence type="ECO:0000256" key="11">
    <source>
        <dbReference type="ARBA" id="ARBA00023180"/>
    </source>
</evidence>
<dbReference type="GO" id="GO:0008475">
    <property type="term" value="F:procollagen-lysine 5-dioxygenase activity"/>
    <property type="evidence" value="ECO:0007669"/>
    <property type="project" value="UniProtKB-EC"/>
</dbReference>
<evidence type="ECO:0000256" key="1">
    <source>
        <dbReference type="ARBA" id="ARBA00001961"/>
    </source>
</evidence>